<accession>A0A1Q2D937</accession>
<keyword evidence="11" id="KW-0282">Flagellum</keyword>
<evidence type="ECO:0000313" key="11">
    <source>
        <dbReference type="EMBL" id="AQP54835.1"/>
    </source>
</evidence>
<dbReference type="PANTHER" id="PTHR30065:SF1">
    <property type="entry name" value="SURFACE PRESENTATION OF ANTIGENS PROTEIN SPAR"/>
    <property type="match status" value="1"/>
</dbReference>
<dbReference type="GO" id="GO:0006605">
    <property type="term" value="P:protein targeting"/>
    <property type="evidence" value="ECO:0007669"/>
    <property type="project" value="UniProtKB-UniRule"/>
</dbReference>
<dbReference type="GO" id="GO:0009425">
    <property type="term" value="C:bacterial-type flagellum basal body"/>
    <property type="evidence" value="ECO:0007669"/>
    <property type="project" value="UniProtKB-SubCell"/>
</dbReference>
<dbReference type="AlphaFoldDB" id="A0A1Q2D937"/>
<protein>
    <recommendedName>
        <fullName evidence="3 9">Flagellar biosynthetic protein FliR</fullName>
    </recommendedName>
</protein>
<comment type="subcellular location">
    <subcellularLocation>
        <location evidence="10">Cell membrane</location>
        <topology evidence="10">Multi-pass membrane protein</topology>
    </subcellularLocation>
    <subcellularLocation>
        <location evidence="10">Bacterial flagellum basal body</location>
    </subcellularLocation>
</comment>
<gene>
    <name evidence="11" type="ORF">BW732_10420</name>
</gene>
<evidence type="ECO:0000256" key="5">
    <source>
        <dbReference type="ARBA" id="ARBA00022692"/>
    </source>
</evidence>
<comment type="function">
    <text evidence="1 10">Role in flagellar biosynthesis.</text>
</comment>
<keyword evidence="8 10" id="KW-0975">Bacterial flagellum</keyword>
<reference evidence="11 12" key="1">
    <citation type="journal article" date="2010" name="Int. J. Syst. Evol. Microbiol.">
        <title>Vagococcus penaei sp. nov., isolated from spoilage microbiota of cooked shrimp (Penaeus vannamei).</title>
        <authorList>
            <person name="Jaffres E."/>
            <person name="Prevost H."/>
            <person name="Rossero A."/>
            <person name="Joffraud J.J."/>
            <person name="Dousset X."/>
        </authorList>
    </citation>
    <scope>NUCLEOTIDE SEQUENCE [LARGE SCALE GENOMIC DNA]</scope>
    <source>
        <strain evidence="11 12">CD276</strain>
    </source>
</reference>
<name>A0A1Q2D937_9ENTE</name>
<evidence type="ECO:0000256" key="4">
    <source>
        <dbReference type="ARBA" id="ARBA00022475"/>
    </source>
</evidence>
<feature type="transmembrane region" description="Helical" evidence="10">
    <location>
        <begin position="12"/>
        <end position="29"/>
    </location>
</feature>
<dbReference type="Proteomes" id="UP000188246">
    <property type="component" value="Chromosome"/>
</dbReference>
<keyword evidence="11" id="KW-0966">Cell projection</keyword>
<feature type="transmembrane region" description="Helical" evidence="10">
    <location>
        <begin position="156"/>
        <end position="178"/>
    </location>
</feature>
<dbReference type="STRING" id="633807.BW732_10420"/>
<proteinExistence type="inferred from homology"/>
<dbReference type="GO" id="GO:0005886">
    <property type="term" value="C:plasma membrane"/>
    <property type="evidence" value="ECO:0007669"/>
    <property type="project" value="UniProtKB-SubCell"/>
</dbReference>
<organism evidence="11 12">
    <name type="scientific">Vagococcus penaei</name>
    <dbReference type="NCBI Taxonomy" id="633807"/>
    <lineage>
        <taxon>Bacteria</taxon>
        <taxon>Bacillati</taxon>
        <taxon>Bacillota</taxon>
        <taxon>Bacilli</taxon>
        <taxon>Lactobacillales</taxon>
        <taxon>Enterococcaceae</taxon>
        <taxon>Vagococcus</taxon>
    </lineage>
</organism>
<evidence type="ECO:0000256" key="1">
    <source>
        <dbReference type="ARBA" id="ARBA00002578"/>
    </source>
</evidence>
<feature type="transmembrane region" description="Helical" evidence="10">
    <location>
        <begin position="102"/>
        <end position="121"/>
    </location>
</feature>
<dbReference type="PANTHER" id="PTHR30065">
    <property type="entry name" value="FLAGELLAR BIOSYNTHETIC PROTEIN FLIR"/>
    <property type="match status" value="1"/>
</dbReference>
<evidence type="ECO:0000256" key="7">
    <source>
        <dbReference type="ARBA" id="ARBA00023136"/>
    </source>
</evidence>
<keyword evidence="5 10" id="KW-0812">Transmembrane</keyword>
<evidence type="ECO:0000256" key="9">
    <source>
        <dbReference type="NCBIfam" id="TIGR01400"/>
    </source>
</evidence>
<dbReference type="NCBIfam" id="TIGR01400">
    <property type="entry name" value="fliR"/>
    <property type="match status" value="1"/>
</dbReference>
<dbReference type="InterPro" id="IPR002010">
    <property type="entry name" value="T3SS_IM_R"/>
</dbReference>
<feature type="transmembrane region" description="Helical" evidence="10">
    <location>
        <begin position="41"/>
        <end position="66"/>
    </location>
</feature>
<dbReference type="InterPro" id="IPR006303">
    <property type="entry name" value="FliR"/>
</dbReference>
<dbReference type="GO" id="GO:0044780">
    <property type="term" value="P:bacterial-type flagellum assembly"/>
    <property type="evidence" value="ECO:0007669"/>
    <property type="project" value="UniProtKB-UniRule"/>
</dbReference>
<keyword evidence="11" id="KW-0969">Cilium</keyword>
<evidence type="ECO:0000256" key="8">
    <source>
        <dbReference type="ARBA" id="ARBA00023143"/>
    </source>
</evidence>
<evidence type="ECO:0000256" key="10">
    <source>
        <dbReference type="RuleBase" id="RU362071"/>
    </source>
</evidence>
<keyword evidence="7 10" id="KW-0472">Membrane</keyword>
<comment type="similarity">
    <text evidence="2 10">Belongs to the FliR/MopE/SpaR family.</text>
</comment>
<keyword evidence="12" id="KW-1185">Reference proteome</keyword>
<evidence type="ECO:0000313" key="12">
    <source>
        <dbReference type="Proteomes" id="UP000188246"/>
    </source>
</evidence>
<dbReference type="EMBL" id="CP019609">
    <property type="protein sequence ID" value="AQP54835.1"/>
    <property type="molecule type" value="Genomic_DNA"/>
</dbReference>
<evidence type="ECO:0000256" key="2">
    <source>
        <dbReference type="ARBA" id="ARBA00009772"/>
    </source>
</evidence>
<feature type="transmembrane region" description="Helical" evidence="10">
    <location>
        <begin position="185"/>
        <end position="207"/>
    </location>
</feature>
<sequence length="234" mass="26020">MVTSPGFSFRNMPKLVKIMLSLGLALLVIETMEPVTIENNLFLLYLLVIKEILIGLSMGFITQILFSAIEMAGQLIDFQVGFSMGMIYDPSSGVQASNYGRFYYWLGLAVFFMTDFHLIILQTVINSFRAIPLGTYNINSGAINGTIMLFGESFKLALMLAAPMLIVALIVDVVLGIISRSVSQINVLMIGLPFKIFVTLLFMLALLPSLFDQVQHLLPTIQRYLQEFIQSISG</sequence>
<dbReference type="Pfam" id="PF01311">
    <property type="entry name" value="Bac_export_1"/>
    <property type="match status" value="1"/>
</dbReference>
<dbReference type="KEGG" id="vpi:BW732_10420"/>
<evidence type="ECO:0000256" key="3">
    <source>
        <dbReference type="ARBA" id="ARBA00021717"/>
    </source>
</evidence>
<evidence type="ECO:0000256" key="6">
    <source>
        <dbReference type="ARBA" id="ARBA00022989"/>
    </source>
</evidence>
<dbReference type="PRINTS" id="PR00953">
    <property type="entry name" value="TYPE3IMRPROT"/>
</dbReference>
<keyword evidence="4 10" id="KW-1003">Cell membrane</keyword>
<keyword evidence="6 10" id="KW-1133">Transmembrane helix</keyword>